<sequence>MELNRPEECTEAGRQESSGAARKDQWERAGREEAGRRRGGQRSYKSVKELKTETRSVSSVQECLVQTRSVSSVSPGVFPPDQECLLSQSRSVSSRPGVSLQTRSVSSVQECLLQTRSVSSVQECLLSQSRSVSSRPGVSPQSRSVSSRPGVSPQSRCVVMPWLLSSQLNCLSSSPSQRQCERTVFSFYCAVREQLPVWTLEDMRSMEVFYWEDGRPRTFLPSEALLYAVVHDHQDYARYLLNRYSVSALRAQRCSFCCCSGSGSPHLSVAVRYNRVSILSAMVEALKDCDPQSSRQDFLDGHSGCSHVSDAGKTAVQLAVELSRPDCLLLLLTHGAKPDGLDAALQRLIMSDTTERRHVQRCLDLLLLFLPRPPTLQRLRDEPHRWQSLLGDEVFSWLCGLAPPPLLLQALRCLAQSGPDQIATLPDFLQLHSWQ</sequence>
<feature type="compositionally biased region" description="Basic and acidic residues" evidence="2">
    <location>
        <begin position="1"/>
        <end position="14"/>
    </location>
</feature>
<dbReference type="InterPro" id="IPR002110">
    <property type="entry name" value="Ankyrin_rpt"/>
</dbReference>
<keyword evidence="4" id="KW-1185">Reference proteome</keyword>
<dbReference type="Gene3D" id="1.25.40.20">
    <property type="entry name" value="Ankyrin repeat-containing domain"/>
    <property type="match status" value="1"/>
</dbReference>
<evidence type="ECO:0000313" key="3">
    <source>
        <dbReference type="EMBL" id="KAE8277349.1"/>
    </source>
</evidence>
<dbReference type="PROSITE" id="PS50088">
    <property type="entry name" value="ANK_REPEAT"/>
    <property type="match status" value="1"/>
</dbReference>
<proteinExistence type="predicted"/>
<evidence type="ECO:0000256" key="2">
    <source>
        <dbReference type="SAM" id="MobiDB-lite"/>
    </source>
</evidence>
<dbReference type="Proteomes" id="UP000424527">
    <property type="component" value="Unassembled WGS sequence"/>
</dbReference>
<feature type="region of interest" description="Disordered" evidence="2">
    <location>
        <begin position="132"/>
        <end position="154"/>
    </location>
</feature>
<feature type="region of interest" description="Disordered" evidence="2">
    <location>
        <begin position="1"/>
        <end position="51"/>
    </location>
</feature>
<evidence type="ECO:0000256" key="1">
    <source>
        <dbReference type="PROSITE-ProRule" id="PRU00023"/>
    </source>
</evidence>
<feature type="compositionally biased region" description="Basic and acidic residues" evidence="2">
    <location>
        <begin position="21"/>
        <end position="36"/>
    </location>
</feature>
<feature type="repeat" description="ANK" evidence="1">
    <location>
        <begin position="311"/>
        <end position="343"/>
    </location>
</feature>
<dbReference type="AlphaFoldDB" id="A0A6G0HDU2"/>
<dbReference type="InterPro" id="IPR036770">
    <property type="entry name" value="Ankyrin_rpt-contain_sf"/>
</dbReference>
<dbReference type="EMBL" id="REGW02000766">
    <property type="protein sequence ID" value="KAE8277349.1"/>
    <property type="molecule type" value="Genomic_DNA"/>
</dbReference>
<protein>
    <submittedName>
        <fullName evidence="3">Ankyrin repeat domain-containing protein 9</fullName>
    </submittedName>
</protein>
<dbReference type="SUPFAM" id="SSF48403">
    <property type="entry name" value="Ankyrin repeat"/>
    <property type="match status" value="1"/>
</dbReference>
<reference evidence="3 4" key="1">
    <citation type="submission" date="2019-07" db="EMBL/GenBank/DDBJ databases">
        <title>Chromosome genome assembly for large yellow croaker.</title>
        <authorList>
            <person name="Xiao S."/>
        </authorList>
    </citation>
    <scope>NUCLEOTIDE SEQUENCE [LARGE SCALE GENOMIC DNA]</scope>
    <source>
        <strain evidence="3">JMULYC20181020</strain>
        <tissue evidence="3">Muscle</tissue>
    </source>
</reference>
<name>A0A6G0HDU2_LARCR</name>
<gene>
    <name evidence="3" type="ORF">D5F01_LYC24739</name>
</gene>
<evidence type="ECO:0000313" key="4">
    <source>
        <dbReference type="Proteomes" id="UP000424527"/>
    </source>
</evidence>
<comment type="caution">
    <text evidence="3">The sequence shown here is derived from an EMBL/GenBank/DDBJ whole genome shotgun (WGS) entry which is preliminary data.</text>
</comment>
<keyword evidence="1" id="KW-0040">ANK repeat</keyword>
<organism evidence="3 4">
    <name type="scientific">Larimichthys crocea</name>
    <name type="common">Large yellow croaker</name>
    <name type="synonym">Pseudosciaena crocea</name>
    <dbReference type="NCBI Taxonomy" id="215358"/>
    <lineage>
        <taxon>Eukaryota</taxon>
        <taxon>Metazoa</taxon>
        <taxon>Chordata</taxon>
        <taxon>Craniata</taxon>
        <taxon>Vertebrata</taxon>
        <taxon>Euteleostomi</taxon>
        <taxon>Actinopterygii</taxon>
        <taxon>Neopterygii</taxon>
        <taxon>Teleostei</taxon>
        <taxon>Neoteleostei</taxon>
        <taxon>Acanthomorphata</taxon>
        <taxon>Eupercaria</taxon>
        <taxon>Sciaenidae</taxon>
        <taxon>Larimichthys</taxon>
    </lineage>
</organism>
<accession>A0A6G0HDU2</accession>